<name>A0ABU0RTN0_9ACTN</name>
<accession>A0ABU0RTN0</accession>
<organism evidence="1 2">
    <name type="scientific">Streptomyces turgidiscabies</name>
    <dbReference type="NCBI Taxonomy" id="85558"/>
    <lineage>
        <taxon>Bacteria</taxon>
        <taxon>Bacillati</taxon>
        <taxon>Actinomycetota</taxon>
        <taxon>Actinomycetes</taxon>
        <taxon>Kitasatosporales</taxon>
        <taxon>Streptomycetaceae</taxon>
        <taxon>Streptomyces</taxon>
    </lineage>
</organism>
<keyword evidence="2" id="KW-1185">Reference proteome</keyword>
<proteinExistence type="predicted"/>
<gene>
    <name evidence="1" type="ORF">QFZ49_005119</name>
</gene>
<dbReference type="EMBL" id="JAUSZS010000006">
    <property type="protein sequence ID" value="MDQ0935148.1"/>
    <property type="molecule type" value="Genomic_DNA"/>
</dbReference>
<dbReference type="Proteomes" id="UP001223072">
    <property type="component" value="Unassembled WGS sequence"/>
</dbReference>
<evidence type="ECO:0000313" key="2">
    <source>
        <dbReference type="Proteomes" id="UP001223072"/>
    </source>
</evidence>
<evidence type="ECO:0000313" key="1">
    <source>
        <dbReference type="EMBL" id="MDQ0935148.1"/>
    </source>
</evidence>
<comment type="caution">
    <text evidence="1">The sequence shown here is derived from an EMBL/GenBank/DDBJ whole genome shotgun (WGS) entry which is preliminary data.</text>
</comment>
<protein>
    <submittedName>
        <fullName evidence="1">Uncharacterized protein</fullName>
    </submittedName>
</protein>
<reference evidence="1 2" key="1">
    <citation type="submission" date="2023-07" db="EMBL/GenBank/DDBJ databases">
        <title>Comparative genomics of wheat-associated soil bacteria to identify genetic determinants of phenazine resistance.</title>
        <authorList>
            <person name="Mouncey N."/>
        </authorList>
    </citation>
    <scope>NUCLEOTIDE SEQUENCE [LARGE SCALE GENOMIC DNA]</scope>
    <source>
        <strain evidence="1 2">W2I16</strain>
    </source>
</reference>
<sequence>MTVDIVSFGYGPAPTVDMVFDLRALLISR</sequence>